<keyword evidence="3" id="KW-1185">Reference proteome</keyword>
<dbReference type="AlphaFoldDB" id="A0A3P7ICY0"/>
<accession>A0A3P7ICY0</accession>
<evidence type="ECO:0000313" key="2">
    <source>
        <dbReference type="EMBL" id="VDM70750.1"/>
    </source>
</evidence>
<sequence length="147" mass="15577">MCVCDSDGGDGGSGGDWMSERITATDRRLIRDYQAILNAMVAKTPIMQPMVGTSAGSTLPTGFPTAMSVPGTSSTTGAPAPGPTAPSTSATATAADQLVQQQQQPQQKVEVRTMGVVIMNGCRKYFSIGGRGARRTHVLYFHIKRLW</sequence>
<name>A0A3P7ICY0_STRVU</name>
<evidence type="ECO:0000256" key="1">
    <source>
        <dbReference type="SAM" id="MobiDB-lite"/>
    </source>
</evidence>
<dbReference type="Proteomes" id="UP000270094">
    <property type="component" value="Unassembled WGS sequence"/>
</dbReference>
<gene>
    <name evidence="2" type="ORF">SVUK_LOCUS5748</name>
</gene>
<organism evidence="2 3">
    <name type="scientific">Strongylus vulgaris</name>
    <name type="common">Blood worm</name>
    <dbReference type="NCBI Taxonomy" id="40348"/>
    <lineage>
        <taxon>Eukaryota</taxon>
        <taxon>Metazoa</taxon>
        <taxon>Ecdysozoa</taxon>
        <taxon>Nematoda</taxon>
        <taxon>Chromadorea</taxon>
        <taxon>Rhabditida</taxon>
        <taxon>Rhabditina</taxon>
        <taxon>Rhabditomorpha</taxon>
        <taxon>Strongyloidea</taxon>
        <taxon>Strongylidae</taxon>
        <taxon>Strongylus</taxon>
    </lineage>
</organism>
<dbReference type="EMBL" id="UYYB01017397">
    <property type="protein sequence ID" value="VDM70750.1"/>
    <property type="molecule type" value="Genomic_DNA"/>
</dbReference>
<protein>
    <submittedName>
        <fullName evidence="2">Uncharacterized protein</fullName>
    </submittedName>
</protein>
<evidence type="ECO:0000313" key="3">
    <source>
        <dbReference type="Proteomes" id="UP000270094"/>
    </source>
</evidence>
<reference evidence="2 3" key="1">
    <citation type="submission" date="2018-11" db="EMBL/GenBank/DDBJ databases">
        <authorList>
            <consortium name="Pathogen Informatics"/>
        </authorList>
    </citation>
    <scope>NUCLEOTIDE SEQUENCE [LARGE SCALE GENOMIC DNA]</scope>
</reference>
<feature type="compositionally biased region" description="Low complexity" evidence="1">
    <location>
        <begin position="70"/>
        <end position="95"/>
    </location>
</feature>
<feature type="region of interest" description="Disordered" evidence="1">
    <location>
        <begin position="62"/>
        <end position="95"/>
    </location>
</feature>
<proteinExistence type="predicted"/>